<dbReference type="GO" id="GO:0008270">
    <property type="term" value="F:zinc ion binding"/>
    <property type="evidence" value="ECO:0007669"/>
    <property type="project" value="InterPro"/>
</dbReference>
<dbReference type="InterPro" id="IPR036875">
    <property type="entry name" value="Znf_CCHC_sf"/>
</dbReference>
<dbReference type="AlphaFoldDB" id="A0A395J1B7"/>
<feature type="region of interest" description="Disordered" evidence="1">
    <location>
        <begin position="286"/>
        <end position="347"/>
    </location>
</feature>
<proteinExistence type="predicted"/>
<feature type="compositionally biased region" description="Polar residues" evidence="1">
    <location>
        <begin position="286"/>
        <end position="295"/>
    </location>
</feature>
<feature type="compositionally biased region" description="Basic residues" evidence="1">
    <location>
        <begin position="241"/>
        <end position="252"/>
    </location>
</feature>
<organism evidence="2 3">
    <name type="scientific">Monilinia fructigena</name>
    <dbReference type="NCBI Taxonomy" id="38457"/>
    <lineage>
        <taxon>Eukaryota</taxon>
        <taxon>Fungi</taxon>
        <taxon>Dikarya</taxon>
        <taxon>Ascomycota</taxon>
        <taxon>Pezizomycotina</taxon>
        <taxon>Leotiomycetes</taxon>
        <taxon>Helotiales</taxon>
        <taxon>Sclerotiniaceae</taxon>
        <taxon>Monilinia</taxon>
    </lineage>
</organism>
<dbReference type="Proteomes" id="UP000249056">
    <property type="component" value="Unassembled WGS sequence"/>
</dbReference>
<keyword evidence="3" id="KW-1185">Reference proteome</keyword>
<feature type="region of interest" description="Disordered" evidence="1">
    <location>
        <begin position="238"/>
        <end position="265"/>
    </location>
</feature>
<dbReference type="GO" id="GO:0003676">
    <property type="term" value="F:nucleic acid binding"/>
    <property type="evidence" value="ECO:0007669"/>
    <property type="project" value="InterPro"/>
</dbReference>
<accession>A0A395J1B7</accession>
<evidence type="ECO:0000313" key="3">
    <source>
        <dbReference type="Proteomes" id="UP000249056"/>
    </source>
</evidence>
<sequence length="347" mass="38974">MLQINTNNDKEHLHACKILSNHGSKDILINKITSRYISRQIDSKNHRQNSQSYQLCGNCSLIGHDLKRCIGPVNGFGVIDGCPMCNTKDHVLFECPKSWKSESNQRDVLIFWSKQQTHVIMAAELTAHSAWTSTRVELRPLIWTPSFALQYQLENPSYWRDYRYASKWEDDSVIAQDPAWENPSSPIRLIDRSERGLNMGASSFGRPSVSQHSPPLQQYYQTPAAAPAAIPDSHTVSAKLNKGKGKKNKYRQRSPLSAQDPSSESRMIFQGRMDAPDFLPALADNQNVRTKSGEASKNPAGDVVSDEELGGKSGVTVDDAALERKKAKRRRKQMRTRVKKGLISTPK</sequence>
<dbReference type="SUPFAM" id="SSF57756">
    <property type="entry name" value="Retrovirus zinc finger-like domains"/>
    <property type="match status" value="1"/>
</dbReference>
<dbReference type="EMBL" id="QKRW01000007">
    <property type="protein sequence ID" value="RAL66280.1"/>
    <property type="molecule type" value="Genomic_DNA"/>
</dbReference>
<reference evidence="2 3" key="1">
    <citation type="submission" date="2018-06" db="EMBL/GenBank/DDBJ databases">
        <title>Genome Sequence of the Brown Rot Fungal Pathogen Monilinia fructigena.</title>
        <authorList>
            <person name="Landi L."/>
            <person name="De Miccolis Angelini R.M."/>
            <person name="Pollastro S."/>
            <person name="Abate D."/>
            <person name="Faretra F."/>
            <person name="Romanazzi G."/>
        </authorList>
    </citation>
    <scope>NUCLEOTIDE SEQUENCE [LARGE SCALE GENOMIC DNA]</scope>
    <source>
        <strain evidence="2 3">Mfrg269</strain>
    </source>
</reference>
<evidence type="ECO:0000313" key="2">
    <source>
        <dbReference type="EMBL" id="RAL66280.1"/>
    </source>
</evidence>
<name>A0A395J1B7_9HELO</name>
<dbReference type="OrthoDB" id="4777753at2759"/>
<comment type="caution">
    <text evidence="2">The sequence shown here is derived from an EMBL/GenBank/DDBJ whole genome shotgun (WGS) entry which is preliminary data.</text>
</comment>
<feature type="compositionally biased region" description="Polar residues" evidence="1">
    <location>
        <begin position="254"/>
        <end position="265"/>
    </location>
</feature>
<evidence type="ECO:0000256" key="1">
    <source>
        <dbReference type="SAM" id="MobiDB-lite"/>
    </source>
</evidence>
<protein>
    <submittedName>
        <fullName evidence="2">Uncharacterized protein</fullName>
    </submittedName>
</protein>
<feature type="compositionally biased region" description="Basic residues" evidence="1">
    <location>
        <begin position="325"/>
        <end position="340"/>
    </location>
</feature>
<gene>
    <name evidence="2" type="ORF">DID88_005951</name>
</gene>